<protein>
    <submittedName>
        <fullName evidence="2">Si:dkeyp-30e7.2</fullName>
    </submittedName>
</protein>
<feature type="non-terminal residue" evidence="2">
    <location>
        <position position="1"/>
    </location>
</feature>
<reference evidence="2" key="2">
    <citation type="submission" date="2016-06" db="EMBL/GenBank/DDBJ databases">
        <title>The genome of a short-lived fish provides insights into sex chromosome evolution and the genetic control of aging.</title>
        <authorList>
            <person name="Reichwald K."/>
            <person name="Felder M."/>
            <person name="Petzold A."/>
            <person name="Koch P."/>
            <person name="Groth M."/>
            <person name="Platzer M."/>
        </authorList>
    </citation>
    <scope>NUCLEOTIDE SEQUENCE</scope>
    <source>
        <tissue evidence="2">Brain</tissue>
    </source>
</reference>
<evidence type="ECO:0000256" key="1">
    <source>
        <dbReference type="SAM" id="MobiDB-lite"/>
    </source>
</evidence>
<gene>
    <name evidence="2" type="primary">SI:DKEYP-30E7.2</name>
</gene>
<dbReference type="EMBL" id="HADX01012478">
    <property type="protein sequence ID" value="SBP34710.1"/>
    <property type="molecule type" value="Transcribed_RNA"/>
</dbReference>
<feature type="non-terminal residue" evidence="2">
    <location>
        <position position="81"/>
    </location>
</feature>
<reference evidence="2" key="1">
    <citation type="submission" date="2016-05" db="EMBL/GenBank/DDBJ databases">
        <authorList>
            <person name="Lavstsen T."/>
            <person name="Jespersen J.S."/>
        </authorList>
    </citation>
    <scope>NUCLEOTIDE SEQUENCE</scope>
    <source>
        <tissue evidence="2">Brain</tissue>
    </source>
</reference>
<sequence length="81" mass="9176">RHARSRAGIAPQRLFASYSLAVERDVVLVAWIQQRTRRELLQAPAELQPRPQTTQRNQEECIPARQNGKNSSVIAEGNERG</sequence>
<proteinExistence type="predicted"/>
<organism evidence="2">
    <name type="scientific">Iconisemion striatum</name>
    <dbReference type="NCBI Taxonomy" id="60296"/>
    <lineage>
        <taxon>Eukaryota</taxon>
        <taxon>Metazoa</taxon>
        <taxon>Chordata</taxon>
        <taxon>Craniata</taxon>
        <taxon>Vertebrata</taxon>
        <taxon>Euteleostomi</taxon>
        <taxon>Actinopterygii</taxon>
        <taxon>Neopterygii</taxon>
        <taxon>Teleostei</taxon>
        <taxon>Neoteleostei</taxon>
        <taxon>Acanthomorphata</taxon>
        <taxon>Ovalentaria</taxon>
        <taxon>Atherinomorphae</taxon>
        <taxon>Cyprinodontiformes</taxon>
        <taxon>Nothobranchiidae</taxon>
        <taxon>Iconisemion</taxon>
    </lineage>
</organism>
<feature type="region of interest" description="Disordered" evidence="1">
    <location>
        <begin position="43"/>
        <end position="81"/>
    </location>
</feature>
<accession>A0A1A7YXN5</accession>
<evidence type="ECO:0000313" key="2">
    <source>
        <dbReference type="EMBL" id="SBP34710.1"/>
    </source>
</evidence>
<name>A0A1A7YXN5_9TELE</name>
<dbReference type="AlphaFoldDB" id="A0A1A7YXN5"/>